<evidence type="ECO:0000313" key="2">
    <source>
        <dbReference type="Proteomes" id="UP000229753"/>
    </source>
</evidence>
<name>A0A2M7TNQ6_9BACT</name>
<evidence type="ECO:0000313" key="1">
    <source>
        <dbReference type="EMBL" id="PIZ49742.1"/>
    </source>
</evidence>
<dbReference type="Proteomes" id="UP000229753">
    <property type="component" value="Unassembled WGS sequence"/>
</dbReference>
<dbReference type="Gene3D" id="3.40.30.10">
    <property type="entry name" value="Glutaredoxin"/>
    <property type="match status" value="1"/>
</dbReference>
<dbReference type="CDD" id="cd02972">
    <property type="entry name" value="DsbA_family"/>
    <property type="match status" value="1"/>
</dbReference>
<evidence type="ECO:0008006" key="3">
    <source>
        <dbReference type="Google" id="ProtNLM"/>
    </source>
</evidence>
<comment type="caution">
    <text evidence="1">The sequence shown here is derived from an EMBL/GenBank/DDBJ whole genome shotgun (WGS) entry which is preliminary data.</text>
</comment>
<dbReference type="InterPro" id="IPR036249">
    <property type="entry name" value="Thioredoxin-like_sf"/>
</dbReference>
<dbReference type="AlphaFoldDB" id="A0A2M7TNQ6"/>
<proteinExistence type="predicted"/>
<dbReference type="EMBL" id="PFNO01000038">
    <property type="protein sequence ID" value="PIZ49742.1"/>
    <property type="molecule type" value="Genomic_DNA"/>
</dbReference>
<reference evidence="2" key="1">
    <citation type="submission" date="2017-09" db="EMBL/GenBank/DDBJ databases">
        <title>Depth-based differentiation of microbial function through sediment-hosted aquifers and enrichment of novel symbionts in the deep terrestrial subsurface.</title>
        <authorList>
            <person name="Probst A.J."/>
            <person name="Ladd B."/>
            <person name="Jarett J.K."/>
            <person name="Geller-Mcgrath D.E."/>
            <person name="Sieber C.M.K."/>
            <person name="Emerson J.B."/>
            <person name="Anantharaman K."/>
            <person name="Thomas B.C."/>
            <person name="Malmstrom R."/>
            <person name="Stieglmeier M."/>
            <person name="Klingl A."/>
            <person name="Woyke T."/>
            <person name="Ryan C.M."/>
            <person name="Banfield J.F."/>
        </authorList>
    </citation>
    <scope>NUCLEOTIDE SEQUENCE [LARGE SCALE GENOMIC DNA]</scope>
</reference>
<feature type="non-terminal residue" evidence="1">
    <location>
        <position position="161"/>
    </location>
</feature>
<sequence length="161" mass="17715">MRKFFIPALVVAAIGLAFFSGTLWQKVRNLEKGGSDTTVQPTAKAQPTVSLNTIKDLFSKDLIKFGDENRKVIFVEISDPSCPYCHVAAGLNPELNRQIDPTNNTFKLVSDGGKYLAPIPEMKKLLDSGKASFVWIYSPGHGNGEMGTKALYCANEKGKFW</sequence>
<dbReference type="SUPFAM" id="SSF52833">
    <property type="entry name" value="Thioredoxin-like"/>
    <property type="match status" value="2"/>
</dbReference>
<gene>
    <name evidence="1" type="ORF">COY29_01115</name>
</gene>
<accession>A0A2M7TNQ6</accession>
<protein>
    <recommendedName>
        <fullName evidence="3">Thioredoxin-like fold domain-containing protein</fullName>
    </recommendedName>
</protein>
<organism evidence="1 2">
    <name type="scientific">Candidatus Woesebacteria bacterium CG_4_10_14_0_2_um_filter_39_14</name>
    <dbReference type="NCBI Taxonomy" id="1975054"/>
    <lineage>
        <taxon>Bacteria</taxon>
        <taxon>Candidatus Woeseibacteriota</taxon>
    </lineage>
</organism>